<dbReference type="EC" id="3.2.-.-" evidence="2"/>
<dbReference type="AlphaFoldDB" id="Q2LW57"/>
<dbReference type="EMBL" id="CP000252">
    <property type="protein sequence ID" value="ABC78316.1"/>
    <property type="molecule type" value="Genomic_DNA"/>
</dbReference>
<feature type="binding site" evidence="1">
    <location>
        <position position="36"/>
    </location>
    <ligand>
        <name>Mg(2+)</name>
        <dbReference type="ChEBI" id="CHEBI:18420"/>
        <label>1</label>
    </ligand>
</feature>
<sequence length="256" mass="28678">MFGAIAGDVIGSVYELTRIKTMNFQLFQKHSRYTDDTVMTLAIAHAILHEKNYAGSMKSFGRRYPNAGYGPAFFEWIFAPESRPYHSWGNGSAMRVSPIGYAFSTRETVLSEARKSAEVSHNHPEGIKGAQAVALAVFLARTGAGKKDIRKEIHDRFEYNLNRTIDDIRPDYRFDVSCQGSVPEGILAFLDSEDYEDAIRKAVSLGGDSDTLACIAGGIAQAFYKEIPAEIVKEVRKRLPQEFLEIIDTFNKKYTE</sequence>
<feature type="binding site" evidence="1">
    <location>
        <position position="34"/>
    </location>
    <ligand>
        <name>Mg(2+)</name>
        <dbReference type="ChEBI" id="CHEBI:18420"/>
        <label>1</label>
    </ligand>
</feature>
<dbReference type="eggNOG" id="COG1397">
    <property type="taxonomic scope" value="Bacteria"/>
</dbReference>
<accession>Q2LW57</accession>
<dbReference type="GO" id="GO:0046872">
    <property type="term" value="F:metal ion binding"/>
    <property type="evidence" value="ECO:0007669"/>
    <property type="project" value="UniProtKB-KW"/>
</dbReference>
<dbReference type="Proteomes" id="UP000001933">
    <property type="component" value="Chromosome"/>
</dbReference>
<dbReference type="PANTHER" id="PTHR16222">
    <property type="entry name" value="ADP-RIBOSYLGLYCOHYDROLASE"/>
    <property type="match status" value="1"/>
</dbReference>
<dbReference type="HOGENOM" id="CLU_024566_1_0_7"/>
<dbReference type="PANTHER" id="PTHR16222:SF12">
    <property type="entry name" value="ADP-RIBOSYLGLYCOHYDROLASE-RELATED"/>
    <property type="match status" value="1"/>
</dbReference>
<organism evidence="2 3">
    <name type="scientific">Syntrophus aciditrophicus (strain SB)</name>
    <dbReference type="NCBI Taxonomy" id="56780"/>
    <lineage>
        <taxon>Bacteria</taxon>
        <taxon>Pseudomonadati</taxon>
        <taxon>Thermodesulfobacteriota</taxon>
        <taxon>Syntrophia</taxon>
        <taxon>Syntrophales</taxon>
        <taxon>Syntrophaceae</taxon>
        <taxon>Syntrophus</taxon>
    </lineage>
</organism>
<dbReference type="GO" id="GO:0016798">
    <property type="term" value="F:hydrolase activity, acting on glycosyl bonds"/>
    <property type="evidence" value="ECO:0007669"/>
    <property type="project" value="UniProtKB-KW"/>
</dbReference>
<reference evidence="2 3" key="1">
    <citation type="journal article" date="2007" name="Proc. Natl. Acad. Sci. U.S.A.">
        <title>The genome of Syntrophus aciditrophicus: life at the thermodynamic limit of microbial growth.</title>
        <authorList>
            <person name="McInerney M.J."/>
            <person name="Rohlin L."/>
            <person name="Mouttaki H."/>
            <person name="Kim U."/>
            <person name="Krupp R.S."/>
            <person name="Rios-Hernandez L."/>
            <person name="Sieber J."/>
            <person name="Struchtemeyer C.G."/>
            <person name="Bhattacharyya A."/>
            <person name="Campbell J.W."/>
            <person name="Gunsalus R.P."/>
        </authorList>
    </citation>
    <scope>NUCLEOTIDE SEQUENCE [LARGE SCALE GENOMIC DNA]</scope>
    <source>
        <strain evidence="2 3">SB</strain>
    </source>
</reference>
<feature type="binding site" evidence="1">
    <location>
        <position position="208"/>
    </location>
    <ligand>
        <name>Mg(2+)</name>
        <dbReference type="ChEBI" id="CHEBI:18420"/>
        <label>1</label>
    </ligand>
</feature>
<dbReference type="STRING" id="56780.SYN_02522"/>
<keyword evidence="3" id="KW-1185">Reference proteome</keyword>
<dbReference type="InParanoid" id="Q2LW57"/>
<dbReference type="Pfam" id="PF03747">
    <property type="entry name" value="ADP_ribosyl_GH"/>
    <property type="match status" value="1"/>
</dbReference>
<dbReference type="OrthoDB" id="9798107at2"/>
<dbReference type="KEGG" id="sat:SYN_02522"/>
<protein>
    <submittedName>
        <fullName evidence="2">ADP-ribosylglycohydrolase</fullName>
        <ecNumber evidence="2">3.2.-.-</ecNumber>
    </submittedName>
</protein>
<dbReference type="Gene3D" id="1.10.4080.10">
    <property type="entry name" value="ADP-ribosylation/Crystallin J1"/>
    <property type="match status" value="1"/>
</dbReference>
<comment type="cofactor">
    <cofactor evidence="1">
        <name>Mg(2+)</name>
        <dbReference type="ChEBI" id="CHEBI:18420"/>
    </cofactor>
    <text evidence="1">Binds 2 magnesium ions per subunit.</text>
</comment>
<keyword evidence="1" id="KW-0479">Metal-binding</keyword>
<proteinExistence type="predicted"/>
<evidence type="ECO:0000313" key="3">
    <source>
        <dbReference type="Proteomes" id="UP000001933"/>
    </source>
</evidence>
<dbReference type="InterPro" id="IPR050792">
    <property type="entry name" value="ADP-ribosylglycohydrolase"/>
</dbReference>
<dbReference type="InterPro" id="IPR005502">
    <property type="entry name" value="Ribosyl_crysJ1"/>
</dbReference>
<evidence type="ECO:0000256" key="1">
    <source>
        <dbReference type="PIRSR" id="PIRSR605502-1"/>
    </source>
</evidence>
<dbReference type="SUPFAM" id="SSF101478">
    <property type="entry name" value="ADP-ribosylglycohydrolase"/>
    <property type="match status" value="1"/>
</dbReference>
<keyword evidence="2" id="KW-0326">Glycosidase</keyword>
<feature type="binding site" evidence="1">
    <location>
        <position position="210"/>
    </location>
    <ligand>
        <name>Mg(2+)</name>
        <dbReference type="ChEBI" id="CHEBI:18420"/>
        <label>1</label>
    </ligand>
</feature>
<dbReference type="InterPro" id="IPR036705">
    <property type="entry name" value="Ribosyl_crysJ1_sf"/>
</dbReference>
<dbReference type="RefSeq" id="WP_011418335.1">
    <property type="nucleotide sequence ID" value="NC_007759.1"/>
</dbReference>
<feature type="binding site" evidence="1">
    <location>
        <position position="211"/>
    </location>
    <ligand>
        <name>Mg(2+)</name>
        <dbReference type="ChEBI" id="CHEBI:18420"/>
        <label>1</label>
    </ligand>
</feature>
<gene>
    <name evidence="2" type="ORF">SYN_02522</name>
</gene>
<feature type="binding site" evidence="1">
    <location>
        <position position="35"/>
    </location>
    <ligand>
        <name>Mg(2+)</name>
        <dbReference type="ChEBI" id="CHEBI:18420"/>
        <label>1</label>
    </ligand>
</feature>
<evidence type="ECO:0000313" key="2">
    <source>
        <dbReference type="EMBL" id="ABC78316.1"/>
    </source>
</evidence>
<keyword evidence="2" id="KW-0378">Hydrolase</keyword>
<keyword evidence="1" id="KW-0460">Magnesium</keyword>
<name>Q2LW57_SYNAS</name>